<name>A0A1G6X5K2_9BACT</name>
<dbReference type="InterPro" id="IPR024523">
    <property type="entry name" value="DUF3793"/>
</dbReference>
<dbReference type="Proteomes" id="UP000243205">
    <property type="component" value="Unassembled WGS sequence"/>
</dbReference>
<dbReference type="STRING" id="57664.SAMN05661003_101136"/>
<evidence type="ECO:0008006" key="3">
    <source>
        <dbReference type="Google" id="ProtNLM"/>
    </source>
</evidence>
<dbReference type="RefSeq" id="WP_092075291.1">
    <property type="nucleotide sequence ID" value="NZ_FNAQ01000001.1"/>
</dbReference>
<dbReference type="OrthoDB" id="5393676at2"/>
<dbReference type="EMBL" id="FNAQ01000001">
    <property type="protein sequence ID" value="SDD73133.1"/>
    <property type="molecule type" value="Genomic_DNA"/>
</dbReference>
<dbReference type="AlphaFoldDB" id="A0A1G6X5K2"/>
<dbReference type="Pfam" id="PF12672">
    <property type="entry name" value="DUF3793"/>
    <property type="match status" value="1"/>
</dbReference>
<sequence>MPSVLSALHRISAPSCPCPLALPSAGSDALPSCSPCLTSQFWRDVTQCYAREEDCLAAFVAVSGAEVLAGIKPANLVRIADRSHRCGRNFYQLWRQHGLAAPLARELAACELPVEGSGVLVLFYSPPLLQRRLLSRGAQAFLRRCGYRQTRQLDTVLEQLVARCRCGFPHEIGLFLGYPLKDVAGFMAGKSASRQRMWKIFGPPRRSEALADAFFQARVAVLEQVRRGRLQPLMAAC</sequence>
<keyword evidence="2" id="KW-1185">Reference proteome</keyword>
<evidence type="ECO:0000313" key="2">
    <source>
        <dbReference type="Proteomes" id="UP000243205"/>
    </source>
</evidence>
<accession>A0A1G6X5K2</accession>
<evidence type="ECO:0000313" key="1">
    <source>
        <dbReference type="EMBL" id="SDD73133.1"/>
    </source>
</evidence>
<organism evidence="1 2">
    <name type="scientific">Desulfuromonas thiophila</name>
    <dbReference type="NCBI Taxonomy" id="57664"/>
    <lineage>
        <taxon>Bacteria</taxon>
        <taxon>Pseudomonadati</taxon>
        <taxon>Thermodesulfobacteriota</taxon>
        <taxon>Desulfuromonadia</taxon>
        <taxon>Desulfuromonadales</taxon>
        <taxon>Desulfuromonadaceae</taxon>
        <taxon>Desulfuromonas</taxon>
    </lineage>
</organism>
<gene>
    <name evidence="1" type="ORF">SAMN05661003_101136</name>
</gene>
<proteinExistence type="predicted"/>
<reference evidence="2" key="1">
    <citation type="submission" date="2016-10" db="EMBL/GenBank/DDBJ databases">
        <authorList>
            <person name="Varghese N."/>
            <person name="Submissions S."/>
        </authorList>
    </citation>
    <scope>NUCLEOTIDE SEQUENCE [LARGE SCALE GENOMIC DNA]</scope>
    <source>
        <strain evidence="2">DSM 8987</strain>
    </source>
</reference>
<protein>
    <recommendedName>
        <fullName evidence="3">DUF3793 family protein</fullName>
    </recommendedName>
</protein>